<evidence type="ECO:0000259" key="1">
    <source>
        <dbReference type="Pfam" id="PF00665"/>
    </source>
</evidence>
<dbReference type="STRING" id="34004.SAMN04488021_1222"/>
<dbReference type="Pfam" id="PF00665">
    <property type="entry name" value="rve"/>
    <property type="match status" value="1"/>
</dbReference>
<dbReference type="InterPro" id="IPR001584">
    <property type="entry name" value="Integrase_cat-core"/>
</dbReference>
<keyword evidence="3" id="KW-1185">Reference proteome</keyword>
<dbReference type="InterPro" id="IPR036397">
    <property type="entry name" value="RNaseH_sf"/>
</dbReference>
<sequence length="172" mass="19528">MRRMRLMPIYQPNISKPGHKTYPYLLGGLRVDRPGQLCCADITCLPMRRGFLYLVAIMHRFTCKALAWRILLEADVCVEALNEAGHRFGAPGIMNADQGAQFTSFVWTERLKRVGTRISARVQEHQDALRKCKARTWSPSDPRQSCLARCAVLRGGHSVLGSMRRARRCDGR</sequence>
<protein>
    <submittedName>
        <fullName evidence="2">Integrase core domain-containing protein</fullName>
    </submittedName>
</protein>
<dbReference type="EMBL" id="FOPU01000022">
    <property type="protein sequence ID" value="SFH61655.1"/>
    <property type="molecule type" value="Genomic_DNA"/>
</dbReference>
<proteinExistence type="predicted"/>
<gene>
    <name evidence="2" type="ORF">SAMN04488021_1222</name>
</gene>
<dbReference type="SUPFAM" id="SSF53098">
    <property type="entry name" value="Ribonuclease H-like"/>
    <property type="match status" value="1"/>
</dbReference>
<dbReference type="Gene3D" id="3.30.420.10">
    <property type="entry name" value="Ribonuclease H-like superfamily/Ribonuclease H"/>
    <property type="match status" value="1"/>
</dbReference>
<evidence type="ECO:0000313" key="3">
    <source>
        <dbReference type="Proteomes" id="UP000183635"/>
    </source>
</evidence>
<dbReference type="GO" id="GO:0015074">
    <property type="term" value="P:DNA integration"/>
    <property type="evidence" value="ECO:0007669"/>
    <property type="project" value="InterPro"/>
</dbReference>
<reference evidence="2 3" key="1">
    <citation type="submission" date="2016-10" db="EMBL/GenBank/DDBJ databases">
        <authorList>
            <person name="de Groot N.N."/>
        </authorList>
    </citation>
    <scope>NUCLEOTIDE SEQUENCE [LARGE SCALE GENOMIC DNA]</scope>
    <source>
        <strain evidence="2 3">DSM 8537</strain>
    </source>
</reference>
<evidence type="ECO:0000313" key="2">
    <source>
        <dbReference type="EMBL" id="SFH61655.1"/>
    </source>
</evidence>
<dbReference type="Proteomes" id="UP000183635">
    <property type="component" value="Unassembled WGS sequence"/>
</dbReference>
<name>A0A1I3BH71_9RHOB</name>
<dbReference type="AlphaFoldDB" id="A0A1I3BH71"/>
<dbReference type="GO" id="GO:0003676">
    <property type="term" value="F:nucleic acid binding"/>
    <property type="evidence" value="ECO:0007669"/>
    <property type="project" value="InterPro"/>
</dbReference>
<accession>A0A1I3BH71</accession>
<feature type="domain" description="Integrase catalytic" evidence="1">
    <location>
        <begin position="32"/>
        <end position="119"/>
    </location>
</feature>
<dbReference type="InterPro" id="IPR012337">
    <property type="entry name" value="RNaseH-like_sf"/>
</dbReference>
<organism evidence="2 3">
    <name type="scientific">Paracoccus aminovorans</name>
    <dbReference type="NCBI Taxonomy" id="34004"/>
    <lineage>
        <taxon>Bacteria</taxon>
        <taxon>Pseudomonadati</taxon>
        <taxon>Pseudomonadota</taxon>
        <taxon>Alphaproteobacteria</taxon>
        <taxon>Rhodobacterales</taxon>
        <taxon>Paracoccaceae</taxon>
        <taxon>Paracoccus</taxon>
    </lineage>
</organism>